<comment type="caution">
    <text evidence="3">The sequence shown here is derived from an EMBL/GenBank/DDBJ whole genome shotgun (WGS) entry which is preliminary data.</text>
</comment>
<organism evidence="3 4">
    <name type="scientific">Cohnella silvisoli</name>
    <dbReference type="NCBI Taxonomy" id="2873699"/>
    <lineage>
        <taxon>Bacteria</taxon>
        <taxon>Bacillati</taxon>
        <taxon>Bacillota</taxon>
        <taxon>Bacilli</taxon>
        <taxon>Bacillales</taxon>
        <taxon>Paenibacillaceae</taxon>
        <taxon>Cohnella</taxon>
    </lineage>
</organism>
<feature type="compositionally biased region" description="Low complexity" evidence="1">
    <location>
        <begin position="84"/>
        <end position="100"/>
    </location>
</feature>
<accession>A0ABV1KSJ7</accession>
<sequence>MRKIGAIGFIAVLLFVLMGCSGEKTSPSEATQSKSSIETNGGNTAAQTPDVEQTKTSSAVASPSPEQSKPAAKEPGAEETKETSQAPSPSTSPKATPKQPDIATPAVDSITLSIEGNAKWGTVLAAESVIIAKGDTASGVLKRTAKAHRLSYDIRGSGALTYVSGIDGLYEFDDGPTSGWKYRVNNIVPDIGAGAYKLKPGDKLEWFYTSEDDAAKEDKEPAS</sequence>
<dbReference type="InterPro" id="IPR027954">
    <property type="entry name" value="Transcobalamin-like_C"/>
</dbReference>
<feature type="compositionally biased region" description="Polar residues" evidence="1">
    <location>
        <begin position="23"/>
        <end position="67"/>
    </location>
</feature>
<proteinExistence type="predicted"/>
<gene>
    <name evidence="3" type="ORF">QJS35_11135</name>
</gene>
<evidence type="ECO:0000313" key="3">
    <source>
        <dbReference type="EMBL" id="MEQ4482950.1"/>
    </source>
</evidence>
<feature type="region of interest" description="Disordered" evidence="1">
    <location>
        <begin position="23"/>
        <end position="102"/>
    </location>
</feature>
<dbReference type="Proteomes" id="UP001493487">
    <property type="component" value="Unassembled WGS sequence"/>
</dbReference>
<keyword evidence="4" id="KW-1185">Reference proteome</keyword>
<dbReference type="EMBL" id="JASKHM010000005">
    <property type="protein sequence ID" value="MEQ4482950.1"/>
    <property type="molecule type" value="Genomic_DNA"/>
</dbReference>
<dbReference type="Pfam" id="PF14478">
    <property type="entry name" value="DUF4430"/>
    <property type="match status" value="1"/>
</dbReference>
<name>A0ABV1KSJ7_9BACL</name>
<feature type="compositionally biased region" description="Basic and acidic residues" evidence="1">
    <location>
        <begin position="71"/>
        <end position="82"/>
    </location>
</feature>
<reference evidence="3 4" key="1">
    <citation type="journal article" date="2023" name="Genome Announc.">
        <title>Pan-Genome Analyses of the Genus Cohnella and Proposal of the Novel Species Cohnella silvisoli sp. nov., Isolated from Forest Soil.</title>
        <authorList>
            <person name="Wang C."/>
            <person name="Mao L."/>
            <person name="Bao G."/>
            <person name="Zhu H."/>
        </authorList>
    </citation>
    <scope>NUCLEOTIDE SEQUENCE [LARGE SCALE GENOMIC DNA]</scope>
    <source>
        <strain evidence="3 4">NL03-T5-1</strain>
    </source>
</reference>
<dbReference type="RefSeq" id="WP_232185647.1">
    <property type="nucleotide sequence ID" value="NZ_JAIOAP010000005.1"/>
</dbReference>
<feature type="domain" description="Transcobalamin-like C-terminal" evidence="2">
    <location>
        <begin position="134"/>
        <end position="209"/>
    </location>
</feature>
<evidence type="ECO:0000313" key="4">
    <source>
        <dbReference type="Proteomes" id="UP001493487"/>
    </source>
</evidence>
<evidence type="ECO:0000259" key="2">
    <source>
        <dbReference type="Pfam" id="PF14478"/>
    </source>
</evidence>
<evidence type="ECO:0000256" key="1">
    <source>
        <dbReference type="SAM" id="MobiDB-lite"/>
    </source>
</evidence>
<dbReference type="Gene3D" id="2.170.130.30">
    <property type="match status" value="1"/>
</dbReference>
<protein>
    <submittedName>
        <fullName evidence="3">DUF4430 domain-containing protein</fullName>
    </submittedName>
</protein>
<dbReference type="PROSITE" id="PS51257">
    <property type="entry name" value="PROKAR_LIPOPROTEIN"/>
    <property type="match status" value="1"/>
</dbReference>